<name>A0ABW3WK15_9RHOO</name>
<dbReference type="RefSeq" id="WP_277832936.1">
    <property type="nucleotide sequence ID" value="NZ_JARQZE010000006.1"/>
</dbReference>
<evidence type="ECO:0000313" key="3">
    <source>
        <dbReference type="EMBL" id="MFD1265618.1"/>
    </source>
</evidence>
<keyword evidence="1" id="KW-0175">Coiled coil</keyword>
<feature type="coiled-coil region" evidence="1">
    <location>
        <begin position="533"/>
        <end position="567"/>
    </location>
</feature>
<sequence>MKPLKLNLQAFGPFAGRETVDFTLLPPGCLFLIAGPTGAGKTSILDGITYALYGDTSGGERSAREMRSHHADASVQTEVEFEFALGQRHYRVRRVPEQERAALRGDKLVKVLARAELYRLEADGETWTPLAQKTTEVGALVEELLGFKAEQFRQVVVLPQGQFRKLLAASSAEREKILETLFATATYKRLQDALKADAAALRERGEKAALQRRTLLDQAGADAPEALLARRDALQAELAVLTGAEAQARADDAAARTALQQGQAAQAQFAEADAAKTALRALETGLAELDTLRQRLAQARRAALVVPADSAFAAARRSADEARTRAAQAAADTAAAAQQLSGAEAALQAEHVRAPERDAAQREVLRLEALGEAVTRLAQADTEASRCAAARLAADKVLAAADARQQALASQRSALLARIDNLQALAGAAASLELRLQQAEQRARALAALAAARTQLGRHEATAAKARQACDSAMQGASAARAAFATLDMRWRQAQAAILARHLHDGEPCPVCGSANHPAPAVHADELPTEQALQAAAEQARAADSALDAARQALNAAELACAAAAAEVDTRASALAPAGDDEPDRADAEPAQLRHQLDAAHAAATELATLRTQLLAVEHATADVAAAAEQARTQAVSAASAAHAAAQVAAERRAGVPEALRSPVALQAALAEAQARRAQLERVLQQAQAMHDQAARRVAALQAQSATLAESVAVAATRVDEARLQFAEALVTAGFAAEGGSESGGEAAWRAALLPAERIAALDAAIREAEQRHAAARERAERALSAIAGLARPDLDALEARAAAARAAVEAVLDRIAQARGALSALADTLARLDLIARESGAIEAEYRIVGHLADIANGNNGRNLTFQRYVLAALLDDVLRAASLRLTAMSRGRYQLQRREDVADARRAAGLDLEVVDEYTGRSRPAATLSGGEGFMASLALALGLSDVVQGYAGGVQLDTLFIDEGFGSLDPESLELAMRALIDLQQRGRMVGVISHVEEMKQQIDVAVDVVWGTRGSRIRVKT</sequence>
<accession>A0ABW3WK15</accession>
<feature type="domain" description="Rad50/SbcC-type AAA" evidence="2">
    <location>
        <begin position="5"/>
        <end position="201"/>
    </location>
</feature>
<dbReference type="Pfam" id="PF13558">
    <property type="entry name" value="SbcC_Walker_B"/>
    <property type="match status" value="1"/>
</dbReference>
<dbReference type="SUPFAM" id="SSF52540">
    <property type="entry name" value="P-loop containing nucleoside triphosphate hydrolases"/>
    <property type="match status" value="1"/>
</dbReference>
<dbReference type="PANTHER" id="PTHR32114">
    <property type="entry name" value="ABC TRANSPORTER ABCH.3"/>
    <property type="match status" value="1"/>
</dbReference>
<evidence type="ECO:0000313" key="4">
    <source>
        <dbReference type="Proteomes" id="UP001597158"/>
    </source>
</evidence>
<dbReference type="InterPro" id="IPR027417">
    <property type="entry name" value="P-loop_NTPase"/>
</dbReference>
<dbReference type="EMBL" id="JBHTMC010000034">
    <property type="protein sequence ID" value="MFD1265618.1"/>
    <property type="molecule type" value="Genomic_DNA"/>
</dbReference>
<gene>
    <name evidence="3" type="ORF">ACFQ4M_18750</name>
</gene>
<dbReference type="Gene3D" id="3.40.50.300">
    <property type="entry name" value="P-loop containing nucleotide triphosphate hydrolases"/>
    <property type="match status" value="2"/>
</dbReference>
<keyword evidence="4" id="KW-1185">Reference proteome</keyword>
<comment type="caution">
    <text evidence="3">The sequence shown here is derived from an EMBL/GenBank/DDBJ whole genome shotgun (WGS) entry which is preliminary data.</text>
</comment>
<dbReference type="Proteomes" id="UP001597158">
    <property type="component" value="Unassembled WGS sequence"/>
</dbReference>
<protein>
    <submittedName>
        <fullName evidence="3">SMC family ATPase</fullName>
    </submittedName>
</protein>
<reference evidence="4" key="1">
    <citation type="journal article" date="2019" name="Int. J. Syst. Evol. Microbiol.">
        <title>The Global Catalogue of Microorganisms (GCM) 10K type strain sequencing project: providing services to taxonomists for standard genome sequencing and annotation.</title>
        <authorList>
            <consortium name="The Broad Institute Genomics Platform"/>
            <consortium name="The Broad Institute Genome Sequencing Center for Infectious Disease"/>
            <person name="Wu L."/>
            <person name="Ma J."/>
        </authorList>
    </citation>
    <scope>NUCLEOTIDE SEQUENCE [LARGE SCALE GENOMIC DNA]</scope>
    <source>
        <strain evidence="4">CCUG 48884</strain>
    </source>
</reference>
<proteinExistence type="predicted"/>
<dbReference type="InterPro" id="IPR038729">
    <property type="entry name" value="Rad50/SbcC_AAA"/>
</dbReference>
<feature type="coiled-coil region" evidence="1">
    <location>
        <begin position="666"/>
        <end position="704"/>
    </location>
</feature>
<feature type="coiled-coil region" evidence="1">
    <location>
        <begin position="422"/>
        <end position="469"/>
    </location>
</feature>
<organism evidence="3 4">
    <name type="scientific">Thauera mechernichensis</name>
    <dbReference type="NCBI Taxonomy" id="82788"/>
    <lineage>
        <taxon>Bacteria</taxon>
        <taxon>Pseudomonadati</taxon>
        <taxon>Pseudomonadota</taxon>
        <taxon>Betaproteobacteria</taxon>
        <taxon>Rhodocyclales</taxon>
        <taxon>Zoogloeaceae</taxon>
        <taxon>Thauera</taxon>
    </lineage>
</organism>
<evidence type="ECO:0000259" key="2">
    <source>
        <dbReference type="Pfam" id="PF13476"/>
    </source>
</evidence>
<feature type="coiled-coil region" evidence="1">
    <location>
        <begin position="759"/>
        <end position="815"/>
    </location>
</feature>
<dbReference type="Pfam" id="PF13476">
    <property type="entry name" value="AAA_23"/>
    <property type="match status" value="1"/>
</dbReference>
<evidence type="ECO:0000256" key="1">
    <source>
        <dbReference type="SAM" id="Coils"/>
    </source>
</evidence>
<dbReference type="PANTHER" id="PTHR32114:SF2">
    <property type="entry name" value="ABC TRANSPORTER ABCH.3"/>
    <property type="match status" value="1"/>
</dbReference>